<evidence type="ECO:0000313" key="4">
    <source>
        <dbReference type="Proteomes" id="UP000320338"/>
    </source>
</evidence>
<dbReference type="AlphaFoldDB" id="A0A4Y3WH04"/>
<dbReference type="PROSITE" id="PS51340">
    <property type="entry name" value="MOSC"/>
    <property type="match status" value="1"/>
</dbReference>
<dbReference type="InterPro" id="IPR005302">
    <property type="entry name" value="MoCF_Sase_C"/>
</dbReference>
<dbReference type="GO" id="GO:0003824">
    <property type="term" value="F:catalytic activity"/>
    <property type="evidence" value="ECO:0007669"/>
    <property type="project" value="InterPro"/>
</dbReference>
<feature type="compositionally biased region" description="Basic and acidic residues" evidence="1">
    <location>
        <begin position="32"/>
        <end position="51"/>
    </location>
</feature>
<keyword evidence="4" id="KW-1185">Reference proteome</keyword>
<evidence type="ECO:0000256" key="1">
    <source>
        <dbReference type="SAM" id="MobiDB-lite"/>
    </source>
</evidence>
<comment type="caution">
    <text evidence="3">The sequence shown here is derived from an EMBL/GenBank/DDBJ whole genome shotgun (WGS) entry which is preliminary data.</text>
</comment>
<name>A0A4Y3WH04_9PSEU</name>
<organism evidence="3 4">
    <name type="scientific">Pseudonocardia hydrocarbonoxydans</name>
    <dbReference type="NCBI Taxonomy" id="76726"/>
    <lineage>
        <taxon>Bacteria</taxon>
        <taxon>Bacillati</taxon>
        <taxon>Actinomycetota</taxon>
        <taxon>Actinomycetes</taxon>
        <taxon>Pseudonocardiales</taxon>
        <taxon>Pseudonocardiaceae</taxon>
        <taxon>Pseudonocardia</taxon>
    </lineage>
</organism>
<dbReference type="GO" id="GO:0030170">
    <property type="term" value="F:pyridoxal phosphate binding"/>
    <property type="evidence" value="ECO:0007669"/>
    <property type="project" value="InterPro"/>
</dbReference>
<protein>
    <recommendedName>
        <fullName evidence="2">MOSC domain-containing protein</fullName>
    </recommendedName>
</protein>
<reference evidence="3 4" key="1">
    <citation type="submission" date="2019-06" db="EMBL/GenBank/DDBJ databases">
        <title>Whole genome shotgun sequence of Pseudonocardia hydrocarbonoxydans NBRC 14498.</title>
        <authorList>
            <person name="Hosoyama A."/>
            <person name="Uohara A."/>
            <person name="Ohji S."/>
            <person name="Ichikawa N."/>
        </authorList>
    </citation>
    <scope>NUCLEOTIDE SEQUENCE [LARGE SCALE GENOMIC DNA]</scope>
    <source>
        <strain evidence="3 4">NBRC 14498</strain>
    </source>
</reference>
<dbReference type="EMBL" id="BJNG01000001">
    <property type="protein sequence ID" value="GEC17788.1"/>
    <property type="molecule type" value="Genomic_DNA"/>
</dbReference>
<sequence length="193" mass="20165">MAASGVDPEVMRGSVAQVPGVEIVALHTSPRHAYEGRPAEGPRPDPEGGARDHVVIRAGHGAVGDRYAGRPAHREAAVTVIAVEALEHVAAVLGLPAVPDPLLTRRTIVLRGADVDGLARTRDRPGAVFTLDSGDGPVRLRAHRPASPCAWMETVLGTGAFRALWGRGGVRCEPLTDGVLRVGPARLETGTGR</sequence>
<dbReference type="Proteomes" id="UP000320338">
    <property type="component" value="Unassembled WGS sequence"/>
</dbReference>
<evidence type="ECO:0000313" key="3">
    <source>
        <dbReference type="EMBL" id="GEC17788.1"/>
    </source>
</evidence>
<accession>A0A4Y3WH04</accession>
<dbReference type="GO" id="GO:0030151">
    <property type="term" value="F:molybdenum ion binding"/>
    <property type="evidence" value="ECO:0007669"/>
    <property type="project" value="InterPro"/>
</dbReference>
<feature type="region of interest" description="Disordered" evidence="1">
    <location>
        <begin position="27"/>
        <end position="51"/>
    </location>
</feature>
<dbReference type="SUPFAM" id="SSF50800">
    <property type="entry name" value="PK beta-barrel domain-like"/>
    <property type="match status" value="1"/>
</dbReference>
<dbReference type="Gene3D" id="2.40.33.20">
    <property type="entry name" value="PK beta-barrel domain-like"/>
    <property type="match status" value="1"/>
</dbReference>
<dbReference type="InterPro" id="IPR011037">
    <property type="entry name" value="Pyrv_Knase-like_insert_dom_sf"/>
</dbReference>
<feature type="domain" description="MOSC" evidence="2">
    <location>
        <begin position="37"/>
        <end position="188"/>
    </location>
</feature>
<proteinExistence type="predicted"/>
<gene>
    <name evidence="3" type="ORF">PHY01_00710</name>
</gene>
<evidence type="ECO:0000259" key="2">
    <source>
        <dbReference type="PROSITE" id="PS51340"/>
    </source>
</evidence>